<evidence type="ECO:0000313" key="2">
    <source>
        <dbReference type="Proteomes" id="UP000008204"/>
    </source>
</evidence>
<accession>B7K2A5</accession>
<protein>
    <submittedName>
        <fullName evidence="1">Uncharacterized protein</fullName>
    </submittedName>
</protein>
<keyword evidence="2" id="KW-1185">Reference proteome</keyword>
<reference evidence="2" key="1">
    <citation type="journal article" date="2011" name="MBio">
        <title>Novel metabolic attributes of the genus Cyanothece, comprising a group of unicellular nitrogen-fixing Cyanobacteria.</title>
        <authorList>
            <person name="Bandyopadhyay A."/>
            <person name="Elvitigala T."/>
            <person name="Welsh E."/>
            <person name="Stockel J."/>
            <person name="Liberton M."/>
            <person name="Min H."/>
            <person name="Sherman L.A."/>
            <person name="Pakrasi H.B."/>
        </authorList>
    </citation>
    <scope>NUCLEOTIDE SEQUENCE [LARGE SCALE GENOMIC DNA]</scope>
    <source>
        <strain evidence="2">PCC 8801</strain>
    </source>
</reference>
<dbReference type="AlphaFoldDB" id="B7K2A5"/>
<sequence>MLSASSQKEDVRGEIFGIRLTNLEETPYRFIFYCLFSQVFDENRQPIKISKANNKPPFIDPPDFIEIVPGNSYSYWLEARINVSARREVNLSGHDGKGRLYWSLKFPDVSKDYYLQFTYKKNKWTILTVLLNTYSEIDYTETQLLELVEQLWEGTVVMPLVKFRLDCI</sequence>
<name>B7K2A5_RIPO1</name>
<proteinExistence type="predicted"/>
<dbReference type="HOGENOM" id="CLU_1583777_0_0_3"/>
<gene>
    <name evidence="1" type="ordered locus">PCC8801_1173</name>
</gene>
<dbReference type="KEGG" id="cyp:PCC8801_1173"/>
<dbReference type="Proteomes" id="UP000008204">
    <property type="component" value="Chromosome"/>
</dbReference>
<evidence type="ECO:0000313" key="1">
    <source>
        <dbReference type="EMBL" id="ACK65241.1"/>
    </source>
</evidence>
<dbReference type="EMBL" id="CP001287">
    <property type="protein sequence ID" value="ACK65241.1"/>
    <property type="molecule type" value="Genomic_DNA"/>
</dbReference>
<organism evidence="1 2">
    <name type="scientific">Rippkaea orientalis (strain PCC 8801 / RF-1)</name>
    <name type="common">Cyanothece sp. (strain PCC 8801)</name>
    <dbReference type="NCBI Taxonomy" id="41431"/>
    <lineage>
        <taxon>Bacteria</taxon>
        <taxon>Bacillati</taxon>
        <taxon>Cyanobacteriota</taxon>
        <taxon>Cyanophyceae</taxon>
        <taxon>Oscillatoriophycideae</taxon>
        <taxon>Chroococcales</taxon>
        <taxon>Aphanothecaceae</taxon>
        <taxon>Rippkaea</taxon>
        <taxon>Rippkaea orientalis</taxon>
    </lineage>
</organism>